<dbReference type="InterPro" id="IPR036249">
    <property type="entry name" value="Thioredoxin-like_sf"/>
</dbReference>
<protein>
    <recommendedName>
        <fullName evidence="1">Thioredoxin domain-containing protein</fullName>
    </recommendedName>
</protein>
<dbReference type="RefSeq" id="WP_159742020.1">
    <property type="nucleotide sequence ID" value="NZ_BLIR01000001.1"/>
</dbReference>
<evidence type="ECO:0000259" key="1">
    <source>
        <dbReference type="PROSITE" id="PS51352"/>
    </source>
</evidence>
<feature type="domain" description="Thioredoxin" evidence="1">
    <location>
        <begin position="49"/>
        <end position="189"/>
    </location>
</feature>
<name>A0A640UIN8_9ACTN</name>
<dbReference type="AlphaFoldDB" id="A0A640UIN8"/>
<dbReference type="OrthoDB" id="128449at2"/>
<dbReference type="InterPro" id="IPR013766">
    <property type="entry name" value="Thioredoxin_domain"/>
</dbReference>
<gene>
    <name evidence="2" type="ORF">Stube_01920</name>
</gene>
<dbReference type="Gene3D" id="3.40.30.10">
    <property type="entry name" value="Glutaredoxin"/>
    <property type="match status" value="1"/>
</dbReference>
<dbReference type="EMBL" id="BLIR01000001">
    <property type="protein sequence ID" value="GFE35519.1"/>
    <property type="molecule type" value="Genomic_DNA"/>
</dbReference>
<dbReference type="PROSITE" id="PS51352">
    <property type="entry name" value="THIOREDOXIN_2"/>
    <property type="match status" value="1"/>
</dbReference>
<dbReference type="SUPFAM" id="SSF52833">
    <property type="entry name" value="Thioredoxin-like"/>
    <property type="match status" value="1"/>
</dbReference>
<sequence length="189" mass="19582">MVYLALALAAVAALCALDLMLTLAVLRRLRNERTNGSSHTPSDTQGGGIPKGAVVGPFETRCVEDARLTDEDLVDGAVVGFFSPMCPPCKRTLPAFVAMATALQGVRQVIAVVISVTGRPDEEAEALAMVEQLAPFARVVREDDTGSCLTAFGVSAFPSHFEVSVAAGARPTVAAVGDEVLGGQPARSA</sequence>
<comment type="caution">
    <text evidence="2">The sequence shown here is derived from an EMBL/GenBank/DDBJ whole genome shotgun (WGS) entry which is preliminary data.</text>
</comment>
<evidence type="ECO:0000313" key="3">
    <source>
        <dbReference type="Proteomes" id="UP000431826"/>
    </source>
</evidence>
<evidence type="ECO:0000313" key="2">
    <source>
        <dbReference type="EMBL" id="GFE35519.1"/>
    </source>
</evidence>
<reference evidence="2 3" key="1">
    <citation type="submission" date="2019-12" db="EMBL/GenBank/DDBJ databases">
        <title>Whole genome shotgun sequence of Streptomyces tubercidicus NBRC 13090.</title>
        <authorList>
            <person name="Ichikawa N."/>
            <person name="Kimura A."/>
            <person name="Kitahashi Y."/>
            <person name="Komaki H."/>
            <person name="Tamura T."/>
        </authorList>
    </citation>
    <scope>NUCLEOTIDE SEQUENCE [LARGE SCALE GENOMIC DNA]</scope>
    <source>
        <strain evidence="2 3">NBRC 13090</strain>
    </source>
</reference>
<proteinExistence type="predicted"/>
<dbReference type="Proteomes" id="UP000431826">
    <property type="component" value="Unassembled WGS sequence"/>
</dbReference>
<accession>A0A640UIN8</accession>
<keyword evidence="3" id="KW-1185">Reference proteome</keyword>
<organism evidence="2 3">
    <name type="scientific">Streptomyces tubercidicus</name>
    <dbReference type="NCBI Taxonomy" id="47759"/>
    <lineage>
        <taxon>Bacteria</taxon>
        <taxon>Bacillati</taxon>
        <taxon>Actinomycetota</taxon>
        <taxon>Actinomycetes</taxon>
        <taxon>Kitasatosporales</taxon>
        <taxon>Streptomycetaceae</taxon>
        <taxon>Streptomyces</taxon>
    </lineage>
</organism>
<dbReference type="GeneID" id="96281402"/>